<dbReference type="AlphaFoldDB" id="A0AAD1S2K0"/>
<accession>A0AAD1S2K0</accession>
<proteinExistence type="predicted"/>
<protein>
    <submittedName>
        <fullName evidence="1">Uncharacterized protein</fullName>
    </submittedName>
</protein>
<organism evidence="1 2">
    <name type="scientific">Pelobates cultripes</name>
    <name type="common">Western spadefoot toad</name>
    <dbReference type="NCBI Taxonomy" id="61616"/>
    <lineage>
        <taxon>Eukaryota</taxon>
        <taxon>Metazoa</taxon>
        <taxon>Chordata</taxon>
        <taxon>Craniata</taxon>
        <taxon>Vertebrata</taxon>
        <taxon>Euteleostomi</taxon>
        <taxon>Amphibia</taxon>
        <taxon>Batrachia</taxon>
        <taxon>Anura</taxon>
        <taxon>Pelobatoidea</taxon>
        <taxon>Pelobatidae</taxon>
        <taxon>Pelobates</taxon>
    </lineage>
</organism>
<gene>
    <name evidence="1" type="ORF">PECUL_23A007747</name>
</gene>
<evidence type="ECO:0000313" key="2">
    <source>
        <dbReference type="Proteomes" id="UP001295444"/>
    </source>
</evidence>
<dbReference type="EMBL" id="OW240916">
    <property type="protein sequence ID" value="CAH2291386.1"/>
    <property type="molecule type" value="Genomic_DNA"/>
</dbReference>
<keyword evidence="2" id="KW-1185">Reference proteome</keyword>
<dbReference type="Proteomes" id="UP001295444">
    <property type="component" value="Chromosome 05"/>
</dbReference>
<sequence>MLALPGCPLCPLHNGLLPHYRISLSPLWIYSHYLGYFNNGLTNGRISARPGQIIPNELCTHTDCCQKEMGGERLRHKAERLDNGSFFEGSSFQLELSH</sequence>
<name>A0AAD1S2K0_PELCU</name>
<evidence type="ECO:0000313" key="1">
    <source>
        <dbReference type="EMBL" id="CAH2291386.1"/>
    </source>
</evidence>
<reference evidence="1" key="1">
    <citation type="submission" date="2022-03" db="EMBL/GenBank/DDBJ databases">
        <authorList>
            <person name="Alioto T."/>
            <person name="Alioto T."/>
            <person name="Gomez Garrido J."/>
        </authorList>
    </citation>
    <scope>NUCLEOTIDE SEQUENCE</scope>
</reference>